<sequence>MKPSFALVLAATLAAGVSTTAIASDRVTADTILTNARIYTVDKAQPWAESVAIKDGKIVAVGTRAKVEKLKGKATRIVDLGGRLVLPAFGDAHAHPLFGGLGRTRCPLHDGRSIEDYQRMIAKCVADTPGNGTVFGVGWEDSLFPPNGVPDKKYLDAVSTTRPLIFDSIGGHTYWVNSKALELAGITKDTPDPANGSIDRDPETGEPIGALQETAQGLVGKLVPPPTDAEIQNSVKYVAEHFNSLGIVSWNDAGVEYDDQGGSRMVDAYKAVKDAGDLTAHVTVSLKWQNERGMEQFPGLVKAAERANALGIPTHTVKFYVDGVIPQRTAYMLAPYEGSTERGKPHIDPAMLTEAVVETDRRGMHAFLHAIGDGAVRISLDAIEAARKANGVKPTHHMVTHLNVIDPADQPRFGALNTYAQFQPTWSSWYPYMELTEQAIGKERMKSIYPAGSIVRSGGKLAYGADWPVATANPLEGLEVAITRRTAGDPQARPLLADEGVTLETAIESHTLNAALVNGLDKVTGSIVTGKSADLVVLDKDLFKLSPYEITKAKVLVTFFQGKAVYGELEALKP</sequence>
<feature type="signal peptide" evidence="1">
    <location>
        <begin position="1"/>
        <end position="23"/>
    </location>
</feature>
<proteinExistence type="predicted"/>
<dbReference type="Pfam" id="PF07969">
    <property type="entry name" value="Amidohydro_3"/>
    <property type="match status" value="1"/>
</dbReference>
<protein>
    <submittedName>
        <fullName evidence="3">Amidohydrolase</fullName>
    </submittedName>
</protein>
<evidence type="ECO:0000313" key="3">
    <source>
        <dbReference type="EMBL" id="QDX27529.1"/>
    </source>
</evidence>
<feature type="domain" description="Amidohydrolase 3" evidence="2">
    <location>
        <begin position="76"/>
        <end position="566"/>
    </location>
</feature>
<dbReference type="Proteomes" id="UP000318055">
    <property type="component" value="Chromosome"/>
</dbReference>
<dbReference type="PANTHER" id="PTHR22642">
    <property type="entry name" value="IMIDAZOLONEPROPIONASE"/>
    <property type="match status" value="1"/>
</dbReference>
<gene>
    <name evidence="3" type="ORF">FPZ54_16975</name>
</gene>
<dbReference type="InterPro" id="IPR033932">
    <property type="entry name" value="YtcJ-like"/>
</dbReference>
<dbReference type="GO" id="GO:0016810">
    <property type="term" value="F:hydrolase activity, acting on carbon-nitrogen (but not peptide) bonds"/>
    <property type="evidence" value="ECO:0007669"/>
    <property type="project" value="InterPro"/>
</dbReference>
<dbReference type="AlphaFoldDB" id="A0A518RJC9"/>
<evidence type="ECO:0000259" key="2">
    <source>
        <dbReference type="Pfam" id="PF07969"/>
    </source>
</evidence>
<dbReference type="OrthoDB" id="9811399at2"/>
<dbReference type="CDD" id="cd01300">
    <property type="entry name" value="YtcJ_like"/>
    <property type="match status" value="1"/>
</dbReference>
<name>A0A518RJC9_9SPHN</name>
<keyword evidence="1" id="KW-0732">Signal</keyword>
<reference evidence="3 4" key="1">
    <citation type="submission" date="2019-07" db="EMBL/GenBank/DDBJ databases">
        <title>Sphingomonas alkalisoli sp. nov., isolated from rhizosphere soil of Suaedae salsa.</title>
        <authorList>
            <person name="Zhang H."/>
            <person name="Xu L."/>
            <person name="Zhang J.-X."/>
            <person name="Sun J.-Q."/>
        </authorList>
    </citation>
    <scope>NUCLEOTIDE SEQUENCE [LARGE SCALE GENOMIC DNA]</scope>
    <source>
        <strain evidence="3 4">XS-10</strain>
    </source>
</reference>
<dbReference type="SUPFAM" id="SSF51338">
    <property type="entry name" value="Composite domain of metallo-dependent hydrolases"/>
    <property type="match status" value="1"/>
</dbReference>
<dbReference type="InterPro" id="IPR013108">
    <property type="entry name" value="Amidohydro_3"/>
</dbReference>
<dbReference type="RefSeq" id="WP_145849004.1">
    <property type="nucleotide sequence ID" value="NZ_CP042239.1"/>
</dbReference>
<keyword evidence="4" id="KW-1185">Reference proteome</keyword>
<evidence type="ECO:0000313" key="4">
    <source>
        <dbReference type="Proteomes" id="UP000318055"/>
    </source>
</evidence>
<accession>A0A518RJC9</accession>
<dbReference type="KEGG" id="ssua:FPZ54_16975"/>
<feature type="chain" id="PRO_5022200215" evidence="1">
    <location>
        <begin position="24"/>
        <end position="574"/>
    </location>
</feature>
<dbReference type="Gene3D" id="3.20.20.140">
    <property type="entry name" value="Metal-dependent hydrolases"/>
    <property type="match status" value="1"/>
</dbReference>
<dbReference type="InterPro" id="IPR032466">
    <property type="entry name" value="Metal_Hydrolase"/>
</dbReference>
<evidence type="ECO:0000256" key="1">
    <source>
        <dbReference type="SAM" id="SignalP"/>
    </source>
</evidence>
<dbReference type="InterPro" id="IPR011059">
    <property type="entry name" value="Metal-dep_hydrolase_composite"/>
</dbReference>
<organism evidence="3 4">
    <name type="scientific">Sphingomonas suaedae</name>
    <dbReference type="NCBI Taxonomy" id="2599297"/>
    <lineage>
        <taxon>Bacteria</taxon>
        <taxon>Pseudomonadati</taxon>
        <taxon>Pseudomonadota</taxon>
        <taxon>Alphaproteobacteria</taxon>
        <taxon>Sphingomonadales</taxon>
        <taxon>Sphingomonadaceae</taxon>
        <taxon>Sphingomonas</taxon>
    </lineage>
</organism>
<dbReference type="SUPFAM" id="SSF51556">
    <property type="entry name" value="Metallo-dependent hydrolases"/>
    <property type="match status" value="1"/>
</dbReference>
<dbReference type="EMBL" id="CP042239">
    <property type="protein sequence ID" value="QDX27529.1"/>
    <property type="molecule type" value="Genomic_DNA"/>
</dbReference>
<dbReference type="Gene3D" id="2.30.40.10">
    <property type="entry name" value="Urease, subunit C, domain 1"/>
    <property type="match status" value="1"/>
</dbReference>
<dbReference type="Gene3D" id="3.10.310.70">
    <property type="match status" value="1"/>
</dbReference>
<dbReference type="PANTHER" id="PTHR22642:SF2">
    <property type="entry name" value="PROTEIN LONG AFTER FAR-RED 3"/>
    <property type="match status" value="1"/>
</dbReference>
<keyword evidence="3" id="KW-0378">Hydrolase</keyword>